<dbReference type="EMBL" id="MVHS01000034">
    <property type="protein sequence ID" value="ORA68975.1"/>
    <property type="molecule type" value="Genomic_DNA"/>
</dbReference>
<name>A0A1X0D987_9MYCO</name>
<evidence type="ECO:0000313" key="1">
    <source>
        <dbReference type="EMBL" id="ORA68975.1"/>
    </source>
</evidence>
<dbReference type="Pfam" id="PF14030">
    <property type="entry name" value="DUF4245"/>
    <property type="match status" value="1"/>
</dbReference>
<protein>
    <submittedName>
        <fullName evidence="1">Uncharacterized protein</fullName>
    </submittedName>
</protein>
<dbReference type="Proteomes" id="UP000192801">
    <property type="component" value="Unassembled WGS sequence"/>
</dbReference>
<sequence>MSTQRPEPPAETEVVLPAPRPAKARLLQDGRDMFWSMAPLVIACIVLAGLLGQCSFQPTGPKAGPVPFYDAGAALHSDATTLGFPIRQPALPDGWQPNSGARDGIDGGRVDPVSGQRVRALTSRVGYVTPRGTYLSLTQSNADEEKLVASVHSDVYPTGTQDVAGTRWVVYQGAGTAEPVWTTRLQTPGAGSTQIALTGTGSTDEFRTLAEAVGTQSPLPAK</sequence>
<dbReference type="RefSeq" id="WP_234805901.1">
    <property type="nucleotide sequence ID" value="NZ_AP022618.1"/>
</dbReference>
<dbReference type="STRING" id="444597.BST26_14090"/>
<reference evidence="1 2" key="1">
    <citation type="submission" date="2016-12" db="EMBL/GenBank/DDBJ databases">
        <title>The new phylogeny of genus Mycobacterium.</title>
        <authorList>
            <person name="Tortoli E."/>
            <person name="Trovato A."/>
            <person name="Cirillo D.M."/>
        </authorList>
    </citation>
    <scope>NUCLEOTIDE SEQUENCE [LARGE SCALE GENOMIC DNA]</scope>
    <source>
        <strain evidence="1 2">DSM 45130</strain>
    </source>
</reference>
<proteinExistence type="predicted"/>
<organism evidence="1 2">
    <name type="scientific">Mycolicibacterium insubricum</name>
    <dbReference type="NCBI Taxonomy" id="444597"/>
    <lineage>
        <taxon>Bacteria</taxon>
        <taxon>Bacillati</taxon>
        <taxon>Actinomycetota</taxon>
        <taxon>Actinomycetes</taxon>
        <taxon>Mycobacteriales</taxon>
        <taxon>Mycobacteriaceae</taxon>
        <taxon>Mycolicibacterium</taxon>
    </lineage>
</organism>
<dbReference type="AlphaFoldDB" id="A0A1X0D987"/>
<accession>A0A1X0D987</accession>
<keyword evidence="2" id="KW-1185">Reference proteome</keyword>
<evidence type="ECO:0000313" key="2">
    <source>
        <dbReference type="Proteomes" id="UP000192801"/>
    </source>
</evidence>
<gene>
    <name evidence="1" type="ORF">BST26_14090</name>
</gene>
<dbReference type="InterPro" id="IPR025339">
    <property type="entry name" value="DUF4245"/>
</dbReference>
<comment type="caution">
    <text evidence="1">The sequence shown here is derived from an EMBL/GenBank/DDBJ whole genome shotgun (WGS) entry which is preliminary data.</text>
</comment>